<dbReference type="Proteomes" id="UP001589898">
    <property type="component" value="Unassembled WGS sequence"/>
</dbReference>
<sequence length="247" mass="26497">SGGRGNPSKAARNGATLIKSRSIERSTLKSKLQGALIRPSLDQDEMLIKSPKIAPIALLFFSAVAGAQVYPNPIMRWGVPSRSITITHYFYDSERDAASRAMSTWNAVGPGFRYISGGFNSYHPSGAANNRPCDSQSGIGEAFDVSTATTAAEARVCVATGTSIITDGDVWVNQSMLTGGSFHSGLAAAPSNKYDFETVILHELGHVLRLLHDNYSTSVVMHPTVSLGQTKRALHARDRTGKITIYP</sequence>
<feature type="non-terminal residue" evidence="6">
    <location>
        <position position="1"/>
    </location>
</feature>
<dbReference type="EC" id="3.4.24.-" evidence="6"/>
<name>A0ABV6SUR3_9GAMM</name>
<evidence type="ECO:0000313" key="6">
    <source>
        <dbReference type="EMBL" id="MFC0717179.1"/>
    </source>
</evidence>
<evidence type="ECO:0000256" key="4">
    <source>
        <dbReference type="ARBA" id="ARBA00022833"/>
    </source>
</evidence>
<dbReference type="Pfam" id="PF00413">
    <property type="entry name" value="Peptidase_M10"/>
    <property type="match status" value="1"/>
</dbReference>
<keyword evidence="7" id="KW-1185">Reference proteome</keyword>
<keyword evidence="1" id="KW-0645">Protease</keyword>
<organism evidence="6 7">
    <name type="scientific">Luteimonas padinae</name>
    <dbReference type="NCBI Taxonomy" id="1714359"/>
    <lineage>
        <taxon>Bacteria</taxon>
        <taxon>Pseudomonadati</taxon>
        <taxon>Pseudomonadota</taxon>
        <taxon>Gammaproteobacteria</taxon>
        <taxon>Lysobacterales</taxon>
        <taxon>Lysobacteraceae</taxon>
        <taxon>Luteimonas</taxon>
    </lineage>
</organism>
<evidence type="ECO:0000256" key="1">
    <source>
        <dbReference type="ARBA" id="ARBA00022670"/>
    </source>
</evidence>
<feature type="domain" description="Peptidase M10 metallopeptidase" evidence="5">
    <location>
        <begin position="139"/>
        <end position="246"/>
    </location>
</feature>
<dbReference type="InterPro" id="IPR001818">
    <property type="entry name" value="Pept_M10_metallopeptidase"/>
</dbReference>
<dbReference type="Gene3D" id="3.40.390.10">
    <property type="entry name" value="Collagenase (Catalytic Domain)"/>
    <property type="match status" value="1"/>
</dbReference>
<keyword evidence="2" id="KW-0479">Metal-binding</keyword>
<dbReference type="SUPFAM" id="SSF55486">
    <property type="entry name" value="Metalloproteases ('zincins'), catalytic domain"/>
    <property type="match status" value="1"/>
</dbReference>
<evidence type="ECO:0000256" key="2">
    <source>
        <dbReference type="ARBA" id="ARBA00022723"/>
    </source>
</evidence>
<evidence type="ECO:0000259" key="5">
    <source>
        <dbReference type="Pfam" id="PF00413"/>
    </source>
</evidence>
<accession>A0ABV6SUR3</accession>
<evidence type="ECO:0000313" key="7">
    <source>
        <dbReference type="Proteomes" id="UP001589898"/>
    </source>
</evidence>
<dbReference type="InterPro" id="IPR024079">
    <property type="entry name" value="MetalloPept_cat_dom_sf"/>
</dbReference>
<keyword evidence="3 6" id="KW-0378">Hydrolase</keyword>
<dbReference type="EMBL" id="JBHLTF010000025">
    <property type="protein sequence ID" value="MFC0717179.1"/>
    <property type="molecule type" value="Genomic_DNA"/>
</dbReference>
<keyword evidence="4" id="KW-0862">Zinc</keyword>
<protein>
    <submittedName>
        <fullName evidence="6">Matrixin family metalloprotease</fullName>
        <ecNumber evidence="6">3.4.24.-</ecNumber>
    </submittedName>
</protein>
<gene>
    <name evidence="6" type="ORF">ACFFFU_05380</name>
</gene>
<keyword evidence="6" id="KW-0482">Metalloprotease</keyword>
<proteinExistence type="predicted"/>
<evidence type="ECO:0000256" key="3">
    <source>
        <dbReference type="ARBA" id="ARBA00022801"/>
    </source>
</evidence>
<dbReference type="GO" id="GO:0008237">
    <property type="term" value="F:metallopeptidase activity"/>
    <property type="evidence" value="ECO:0007669"/>
    <property type="project" value="UniProtKB-KW"/>
</dbReference>
<comment type="caution">
    <text evidence="6">The sequence shown here is derived from an EMBL/GenBank/DDBJ whole genome shotgun (WGS) entry which is preliminary data.</text>
</comment>
<dbReference type="RefSeq" id="WP_386659336.1">
    <property type="nucleotide sequence ID" value="NZ_JBHLTF010000025.1"/>
</dbReference>
<reference evidence="6 7" key="1">
    <citation type="submission" date="2024-09" db="EMBL/GenBank/DDBJ databases">
        <authorList>
            <person name="Sun Q."/>
            <person name="Mori K."/>
        </authorList>
    </citation>
    <scope>NUCLEOTIDE SEQUENCE [LARGE SCALE GENOMIC DNA]</scope>
    <source>
        <strain evidence="6 7">KCTC 52403</strain>
    </source>
</reference>